<dbReference type="CDD" id="cd14953">
    <property type="entry name" value="NHL_like_1"/>
    <property type="match status" value="1"/>
</dbReference>
<gene>
    <name evidence="4" type="ORF">GXP70_02355</name>
</gene>
<dbReference type="Gene3D" id="2.60.40.10">
    <property type="entry name" value="Immunoglobulins"/>
    <property type="match status" value="1"/>
</dbReference>
<dbReference type="SMART" id="SM00135">
    <property type="entry name" value="LY"/>
    <property type="match status" value="5"/>
</dbReference>
<dbReference type="PROSITE" id="PS51125">
    <property type="entry name" value="NHL"/>
    <property type="match status" value="4"/>
</dbReference>
<feature type="repeat" description="NHL" evidence="2">
    <location>
        <begin position="118"/>
        <end position="149"/>
    </location>
</feature>
<dbReference type="Proteomes" id="UP000476064">
    <property type="component" value="Chromosome"/>
</dbReference>
<sequence>MGFKIRRLLMLFAVCLLVTELLTGLIPIRDARVFAGTGGEIYTFAGGNYGDSGDGGSATDAELSNPSAVAVDGSGNLYIADTDNNKIRKVLTDGSISTVAGNGNYGYAGDEGQAVEAELRSPAGVAIDSAGNLYIADKYNNRVRRVAPDGVITTIAGTGSSDYAGDNGPAVDAALSSPSGVAVDSAGNLYIADTSNHRIRKVDTTGFITTVAGSDDSGYSGDGGPAVDARLYYPNAVAVDDAGNLYIADTYNNRIRKVDISGNISTVAGTSGTDGYSGDGGLAVDAQLNEPEGITVDGSGNLYIADTDNNRIRKVIPNGIIMTITGTGTAGYSGDGAPGKLAEIDGPAGLAMSSGGDMYIADKYNYAIRKQVTYIPSSDASLTNIVLSSGTLSPAFAPGTFEYAASVVNGVSSIRVTPTTSDSLITVKVNGESVASGSQSGDITLDVGSNTITLAALAEDGVTTKTYTITIERLRSSNANLSQLTLSGGPLSPAFAPNITSYTANASQSEITVTPTMADAMATVKVNGATVANGAASPLIPLAVGITAITIDVTAQDGTTTKTYTINVTRTISSNADLSGLVLSNGTLSPTFRAETTNYTASVGNGVSSITVKPTVADGSSAVSVNDVPVTSGGASASLPLIVGSNAITVKVTAEDGTVKTYTVTVSRAASSNADLSGLELSGGMLTPSFLPGTYKANVGNNVSNVTIKPTAADPAHATVTVSLYNGSGTLVSGPSPVASGAASPSLALDVGSNTISLSVTAEDGTTRTYTVTVTRGASGNAELSDLTLSSGTLTPAFGGTYTAAVGNSVSSITVTATFSDAANATAAASVYDNDGTLASGPHTLASGAESTSLPLSVGRNVISILVTAQDGSLRTYTVTVTRAALGGSADLSGLILSGGTLSPVFDADTTSYTSIVGNSVNSITLTPTTEDGRAAVSVNDEPIISGGTSTIPLAAGSNAIAVKVTAEDGTIKTYTVTVSRAAGSNADLSDLELSGGMLTPSFLPGTYKASVDNNVSSVTIKPTAADPSHATITVSLYNGSGALVSGPSPVASGTASPSLALGVGSNTISLSVTAEDGTTKTYTVTVTRGASSNAELSHLTLSSGTLTPAFGGTYTAAVGNSVSSITVTATFSDAANATAAASVYDGDGTLASGPHPLTGGAESPSLPLSVGSNTISILVTAQDGVSRTYTVTVTRAALSNGADLSGLVLSNGTLSPGFEPFRTDYTSSVDNSVDNVTVTIEAPDEDMSEMTVSVYNSSGTLIGGPFDMSSGTAAFSLPLVVGSNEIAIIVRTNDNVTNTYKVKIARAAAPAIGGGAMPPVNIPLVDDQPVIDLNGQEFDLEDIDTNQPYAALEATPQDGVVIVNIPASVLTELAIQNPGFYLELKTPYGSYQVPVDLALIIPELPKWMAKYNLQAADLGFKFVLTDRSEDPTLQSALEEDLPGGEAISDMVDFHLEIVNRKTGQSIGTVERFSQAITRILPLSGRVSGMPKQWGAFRYNETTKQYEFVPARTVSIDGLTYALIRSYSNSVYVVVDHAISFKDVNRGWSKPLIELAASKGIIQGTGDGKFEPARTVTRAEFVTMLVRALGRGGSADSSSPYNDVKPDAWYSEAVVDAKSLGLLDFAGGRIFLPNRPLTREEMASMLAAALTMEHVPIPGKYVDLEAYQDVGSIQAAYLESVRTMIRLNIMTGTGADTFSPKETTTREQAAAVIIRTLQALGWLDI</sequence>
<feature type="repeat" description="NHL" evidence="2">
    <location>
        <begin position="231"/>
        <end position="261"/>
    </location>
</feature>
<dbReference type="InterPro" id="IPR013783">
    <property type="entry name" value="Ig-like_fold"/>
</dbReference>
<keyword evidence="1" id="KW-0677">Repeat</keyword>
<dbReference type="Pfam" id="PF12733">
    <property type="entry name" value="Cadherin-like"/>
    <property type="match status" value="9"/>
</dbReference>
<dbReference type="PANTHER" id="PTHR46388:SF2">
    <property type="entry name" value="NHL REPEAT-CONTAINING PROTEIN 2"/>
    <property type="match status" value="1"/>
</dbReference>
<feature type="repeat" description="NHL" evidence="2">
    <location>
        <begin position="285"/>
        <end position="318"/>
    </location>
</feature>
<dbReference type="InterPro" id="IPR001119">
    <property type="entry name" value="SLH_dom"/>
</dbReference>
<dbReference type="KEGG" id="plyc:GXP70_02355"/>
<evidence type="ECO:0000259" key="3">
    <source>
        <dbReference type="PROSITE" id="PS51272"/>
    </source>
</evidence>
<dbReference type="RefSeq" id="WP_162354996.1">
    <property type="nucleotide sequence ID" value="NZ_CP048209.1"/>
</dbReference>
<dbReference type="InterPro" id="IPR001258">
    <property type="entry name" value="NHL_repeat"/>
</dbReference>
<dbReference type="Pfam" id="PF01436">
    <property type="entry name" value="NHL"/>
    <property type="match status" value="1"/>
</dbReference>
<evidence type="ECO:0000313" key="4">
    <source>
        <dbReference type="EMBL" id="QHT58928.1"/>
    </source>
</evidence>
<evidence type="ECO:0000313" key="5">
    <source>
        <dbReference type="Proteomes" id="UP000476064"/>
    </source>
</evidence>
<feature type="domain" description="SLH" evidence="3">
    <location>
        <begin position="1600"/>
        <end position="1660"/>
    </location>
</feature>
<feature type="domain" description="SLH" evidence="3">
    <location>
        <begin position="1536"/>
        <end position="1599"/>
    </location>
</feature>
<feature type="domain" description="SLH" evidence="3">
    <location>
        <begin position="1664"/>
        <end position="1725"/>
    </location>
</feature>
<evidence type="ECO:0000256" key="2">
    <source>
        <dbReference type="PROSITE-ProRule" id="PRU00504"/>
    </source>
</evidence>
<accession>A0A6C0FP85</accession>
<dbReference type="EMBL" id="CP048209">
    <property type="protein sequence ID" value="QHT58928.1"/>
    <property type="molecule type" value="Genomic_DNA"/>
</dbReference>
<feature type="repeat" description="NHL" evidence="2">
    <location>
        <begin position="175"/>
        <end position="205"/>
    </location>
</feature>
<dbReference type="Gene3D" id="2.120.10.30">
    <property type="entry name" value="TolB, C-terminal domain"/>
    <property type="match status" value="3"/>
</dbReference>
<name>A0A6C0FP85_9BACL</name>
<dbReference type="PROSITE" id="PS51272">
    <property type="entry name" value="SLH"/>
    <property type="match status" value="3"/>
</dbReference>
<dbReference type="InterPro" id="IPR000033">
    <property type="entry name" value="LDLR_classB_rpt"/>
</dbReference>
<dbReference type="Pfam" id="PF00395">
    <property type="entry name" value="SLH"/>
    <property type="match status" value="3"/>
</dbReference>
<proteinExistence type="predicted"/>
<dbReference type="Pfam" id="PF25021">
    <property type="entry name" value="TEN_NHL"/>
    <property type="match status" value="4"/>
</dbReference>
<keyword evidence="5" id="KW-1185">Reference proteome</keyword>
<dbReference type="PANTHER" id="PTHR46388">
    <property type="entry name" value="NHL REPEAT-CONTAINING PROTEIN 2"/>
    <property type="match status" value="1"/>
</dbReference>
<reference evidence="4 5" key="1">
    <citation type="submission" date="2020-01" db="EMBL/GenBank/DDBJ databases">
        <title>Paenibacillus sp. nov., isolated from tomato rhizosphere.</title>
        <authorList>
            <person name="Weon H.-Y."/>
            <person name="Lee S.A."/>
        </authorList>
    </citation>
    <scope>NUCLEOTIDE SEQUENCE [LARGE SCALE GENOMIC DNA]</scope>
    <source>
        <strain evidence="4 5">12200R-189</strain>
    </source>
</reference>
<dbReference type="InterPro" id="IPR011042">
    <property type="entry name" value="6-blade_b-propeller_TolB-like"/>
</dbReference>
<dbReference type="InterPro" id="IPR056822">
    <property type="entry name" value="TEN_NHL"/>
</dbReference>
<protein>
    <recommendedName>
        <fullName evidence="3">SLH domain-containing protein</fullName>
    </recommendedName>
</protein>
<dbReference type="SUPFAM" id="SSF101898">
    <property type="entry name" value="NHL repeat"/>
    <property type="match status" value="1"/>
</dbReference>
<evidence type="ECO:0000256" key="1">
    <source>
        <dbReference type="ARBA" id="ARBA00022737"/>
    </source>
</evidence>
<organism evidence="4 5">
    <name type="scientific">Paenibacillus lycopersici</name>
    <dbReference type="NCBI Taxonomy" id="2704462"/>
    <lineage>
        <taxon>Bacteria</taxon>
        <taxon>Bacillati</taxon>
        <taxon>Bacillota</taxon>
        <taxon>Bacilli</taxon>
        <taxon>Bacillales</taxon>
        <taxon>Paenibacillaceae</taxon>
        <taxon>Paenibacillus</taxon>
    </lineage>
</organism>
<dbReference type="InterPro" id="IPR025883">
    <property type="entry name" value="Cadherin-like_domain"/>
</dbReference>